<dbReference type="Gene3D" id="1.20.920.10">
    <property type="entry name" value="Bromodomain-like"/>
    <property type="match status" value="1"/>
</dbReference>
<organism evidence="6 7">
    <name type="scientific">Dentiscutata erythropus</name>
    <dbReference type="NCBI Taxonomy" id="1348616"/>
    <lineage>
        <taxon>Eukaryota</taxon>
        <taxon>Fungi</taxon>
        <taxon>Fungi incertae sedis</taxon>
        <taxon>Mucoromycota</taxon>
        <taxon>Glomeromycotina</taxon>
        <taxon>Glomeromycetes</taxon>
        <taxon>Diversisporales</taxon>
        <taxon>Gigasporaceae</taxon>
        <taxon>Dentiscutata</taxon>
    </lineage>
</organism>
<dbReference type="SMART" id="SM00220">
    <property type="entry name" value="S_TKc"/>
    <property type="match status" value="1"/>
</dbReference>
<feature type="region of interest" description="Disordered" evidence="3">
    <location>
        <begin position="626"/>
        <end position="647"/>
    </location>
</feature>
<dbReference type="InterPro" id="IPR001487">
    <property type="entry name" value="Bromodomain"/>
</dbReference>
<dbReference type="PROSITE" id="PS50014">
    <property type="entry name" value="BROMODOMAIN_2"/>
    <property type="match status" value="1"/>
</dbReference>
<dbReference type="SUPFAM" id="SSF56112">
    <property type="entry name" value="Protein kinase-like (PK-like)"/>
    <property type="match status" value="1"/>
</dbReference>
<feature type="compositionally biased region" description="Polar residues" evidence="3">
    <location>
        <begin position="455"/>
        <end position="467"/>
    </location>
</feature>
<feature type="domain" description="Bromo" evidence="5">
    <location>
        <begin position="767"/>
        <end position="817"/>
    </location>
</feature>
<evidence type="ECO:0000256" key="3">
    <source>
        <dbReference type="SAM" id="MobiDB-lite"/>
    </source>
</evidence>
<evidence type="ECO:0000313" key="6">
    <source>
        <dbReference type="EMBL" id="CAG8514392.1"/>
    </source>
</evidence>
<feature type="compositionally biased region" description="Basic residues" evidence="3">
    <location>
        <begin position="626"/>
        <end position="640"/>
    </location>
</feature>
<keyword evidence="1 2" id="KW-0103">Bromodomain</keyword>
<feature type="compositionally biased region" description="Basic and acidic residues" evidence="3">
    <location>
        <begin position="384"/>
        <end position="398"/>
    </location>
</feature>
<feature type="region of interest" description="Disordered" evidence="3">
    <location>
        <begin position="689"/>
        <end position="708"/>
    </location>
</feature>
<dbReference type="Pfam" id="PF00069">
    <property type="entry name" value="Pkinase"/>
    <property type="match status" value="1"/>
</dbReference>
<dbReference type="GO" id="GO:0006325">
    <property type="term" value="P:chromatin organization"/>
    <property type="evidence" value="ECO:0007669"/>
    <property type="project" value="UniProtKB-ARBA"/>
</dbReference>
<evidence type="ECO:0000256" key="2">
    <source>
        <dbReference type="PROSITE-ProRule" id="PRU00035"/>
    </source>
</evidence>
<sequence length="1396" mass="158526">MPPLQQNQKVEKRQARRQDPIQKSSSRRTQNKQDQPVHSHMGTERPPPYSTLSEQPPLSHMEIQLPYSTLPTHVVMTADQRSQSDIAWYSSGPTELMKQTDSRPSWSSQNPHYNIRYDWPQHSMHSQSTWLHRPPRYLNIQNNDWRPRSQNDDKASPWPVDNWELRPSSVPASNQSNKSDHVSSSKSKDWKSEDRSSPWGQAENWELRSSNVSSSIQSDLSTHRNNDWRPHSQNVNRSSHWQPVKNWELQTPPNISGPPLSDMIVPFQNKDWQSHPQNVNGSSPWQQVKTMQFQPPSNLNLVQGDDWRSYSPNDDISSPWKPAEGLEVRSLNVTSSIQSKQSDIVTPSKRKSGQKSVSKIVKKPNIRKELNILKFPKTSVSKKPNADDTSHGGDDKTNGDNIQVILSVEEQVFTSSGTLTASDDTSSSSFSVSDQTESELVTQSKKDDSSNDNSLSMLTPPLSQTDGKQLDFIVSQTEESLQNDLDMSLKKKVNRKKSSKVAEKSSAKHTFKDPDPLKFPLKKSVENNASNGESSISTTDYLLSNASSSLTSSISSTSPIEEKSHNLQADMILDEETLPIQADLDSQQIKEESEPIQIDMDLSQIEEELMPIQADLVAPTKRNLSTKKISKPGRKPGVKHNRQEQQSLITAQIKNSARITSRKGKERVTDNAPVVRSIGEQASVSTNISLNGNGNVGSSTNASRAPSMPMKKSAESLYNFYKSLKPPSPGLTREQMLRLGTYIFDELLSTSYARPFVNPEAEDAYYYRSIIKDLMDLSTAERKLWARCYSSPLDLYRDICQIMYNAFQFHREGDIIFEEAKQLSLVFQKAVLTLSTYGNTAQGISESLARNNVILPHEDFRKLPPFIPHVDSKIYIMPLYTFVENNKTGPHRKLKESVIDRLDPLARPLGEVLNLEFLPSMEFDPSESTCNFGRLYVISGRTSLAHCRDGKNSILVILKNIKYNRSVESLKCDTLIAKPFGDLHALDSMQFPELIDARAWIKCAFINRVTLDLTITRKFYDKYIKSSFQVGEYHKECLTPELHDAFIDALQLKQQDDAIIEPQTPQSIWEHLVKARNVPIESFHDLGNIKIEAEGTFKRVFHFADDTSFVVQNFKQITSDTLETRVREAGVANAGQIRSIYKSPNDELVGLSMERYEQTLKDYAFNSRRVLTGEQKYKLIVDMLRGIRAIHQAGFAHRDLSEVNMMVSETREKLKDGSTMPELVIIDFGKAEFVRPIDVKRWSVGTVEEEKLSILPMIKTPPDHGYRLYRSIMTLPKNNHDKEILGPYDPCAEDIYSIGVLIWRTFSGQAPWNGLLDTNIKLLRELVSNAEKISLRIEKDVRGDHSKKLLYRSLDPNPQARNSADELLRWVTEEVVKEELIKEWSVGGRLKKPKMM</sequence>
<accession>A0A9N9A1Z0</accession>
<feature type="compositionally biased region" description="Basic and acidic residues" evidence="3">
    <location>
        <begin position="178"/>
        <end position="196"/>
    </location>
</feature>
<protein>
    <submittedName>
        <fullName evidence="6">24551_t:CDS:1</fullName>
    </submittedName>
</protein>
<feature type="region of interest" description="Disordered" evidence="3">
    <location>
        <begin position="418"/>
        <end position="467"/>
    </location>
</feature>
<evidence type="ECO:0000259" key="5">
    <source>
        <dbReference type="PROSITE" id="PS50014"/>
    </source>
</evidence>
<dbReference type="InterPro" id="IPR011009">
    <property type="entry name" value="Kinase-like_dom_sf"/>
</dbReference>
<feature type="region of interest" description="Disordered" evidence="3">
    <location>
        <begin position="481"/>
        <end position="536"/>
    </location>
</feature>
<dbReference type="GO" id="GO:0004672">
    <property type="term" value="F:protein kinase activity"/>
    <property type="evidence" value="ECO:0007669"/>
    <property type="project" value="InterPro"/>
</dbReference>
<evidence type="ECO:0000259" key="4">
    <source>
        <dbReference type="PROSITE" id="PS50011"/>
    </source>
</evidence>
<feature type="compositionally biased region" description="Polar residues" evidence="3">
    <location>
        <begin position="207"/>
        <end position="220"/>
    </location>
</feature>
<feature type="region of interest" description="Disordered" evidence="3">
    <location>
        <begin position="336"/>
        <end position="399"/>
    </location>
</feature>
<feature type="compositionally biased region" description="Basic and acidic residues" evidence="3">
    <location>
        <begin position="221"/>
        <end position="230"/>
    </location>
</feature>
<feature type="compositionally biased region" description="Basic and acidic residues" evidence="3">
    <location>
        <begin position="500"/>
        <end position="516"/>
    </location>
</feature>
<keyword evidence="7" id="KW-1185">Reference proteome</keyword>
<feature type="region of interest" description="Disordered" evidence="3">
    <location>
        <begin position="296"/>
        <end position="322"/>
    </location>
</feature>
<dbReference type="EMBL" id="CAJVPY010001265">
    <property type="protein sequence ID" value="CAG8514392.1"/>
    <property type="molecule type" value="Genomic_DNA"/>
</dbReference>
<dbReference type="OrthoDB" id="4062651at2759"/>
<dbReference type="CDD" id="cd04369">
    <property type="entry name" value="Bromodomain"/>
    <property type="match status" value="1"/>
</dbReference>
<dbReference type="PANTHER" id="PTHR44167">
    <property type="entry name" value="OVARIAN-SPECIFIC SERINE/THREONINE-PROTEIN KINASE LOK-RELATED"/>
    <property type="match status" value="1"/>
</dbReference>
<dbReference type="GO" id="GO:0005524">
    <property type="term" value="F:ATP binding"/>
    <property type="evidence" value="ECO:0007669"/>
    <property type="project" value="InterPro"/>
</dbReference>
<feature type="region of interest" description="Disordered" evidence="3">
    <location>
        <begin position="1"/>
        <end position="55"/>
    </location>
</feature>
<feature type="region of interest" description="Disordered" evidence="3">
    <location>
        <begin position="141"/>
        <end position="239"/>
    </location>
</feature>
<dbReference type="InterPro" id="IPR036427">
    <property type="entry name" value="Bromodomain-like_sf"/>
</dbReference>
<reference evidence="6" key="1">
    <citation type="submission" date="2021-06" db="EMBL/GenBank/DDBJ databases">
        <authorList>
            <person name="Kallberg Y."/>
            <person name="Tangrot J."/>
            <person name="Rosling A."/>
        </authorList>
    </citation>
    <scope>NUCLEOTIDE SEQUENCE</scope>
    <source>
        <strain evidence="6">MA453B</strain>
    </source>
</reference>
<feature type="compositionally biased region" description="Polar residues" evidence="3">
    <location>
        <begin position="336"/>
        <end position="345"/>
    </location>
</feature>
<feature type="compositionally biased region" description="Low complexity" evidence="3">
    <location>
        <begin position="418"/>
        <end position="435"/>
    </location>
</feature>
<evidence type="ECO:0000313" key="7">
    <source>
        <dbReference type="Proteomes" id="UP000789405"/>
    </source>
</evidence>
<dbReference type="Proteomes" id="UP000789405">
    <property type="component" value="Unassembled WGS sequence"/>
</dbReference>
<feature type="domain" description="Protein kinase" evidence="4">
    <location>
        <begin position="1086"/>
        <end position="1376"/>
    </location>
</feature>
<dbReference type="PROSITE" id="PS50011">
    <property type="entry name" value="PROTEIN_KINASE_DOM"/>
    <property type="match status" value="1"/>
</dbReference>
<dbReference type="SMART" id="SM00297">
    <property type="entry name" value="BROMO"/>
    <property type="match status" value="1"/>
</dbReference>
<proteinExistence type="predicted"/>
<feature type="compositionally biased region" description="Basic and acidic residues" evidence="3">
    <location>
        <begin position="9"/>
        <end position="20"/>
    </location>
</feature>
<comment type="caution">
    <text evidence="6">The sequence shown here is derived from an EMBL/GenBank/DDBJ whole genome shotgun (WGS) entry which is preliminary data.</text>
</comment>
<dbReference type="Gene3D" id="1.10.510.10">
    <property type="entry name" value="Transferase(Phosphotransferase) domain 1"/>
    <property type="match status" value="1"/>
</dbReference>
<feature type="compositionally biased region" description="Polar residues" evidence="3">
    <location>
        <begin position="689"/>
        <end position="704"/>
    </location>
</feature>
<evidence type="ECO:0000256" key="1">
    <source>
        <dbReference type="ARBA" id="ARBA00023117"/>
    </source>
</evidence>
<feature type="compositionally biased region" description="Basic residues" evidence="3">
    <location>
        <begin position="490"/>
        <end position="499"/>
    </location>
</feature>
<dbReference type="PANTHER" id="PTHR44167:SF24">
    <property type="entry name" value="SERINE_THREONINE-PROTEIN KINASE CHK2"/>
    <property type="match status" value="1"/>
</dbReference>
<feature type="compositionally biased region" description="Basic and acidic residues" evidence="3">
    <location>
        <begin position="145"/>
        <end position="155"/>
    </location>
</feature>
<name>A0A9N9A1Z0_9GLOM</name>
<feature type="compositionally biased region" description="Polar residues" evidence="3">
    <location>
        <begin position="526"/>
        <end position="536"/>
    </location>
</feature>
<dbReference type="SUPFAM" id="SSF47370">
    <property type="entry name" value="Bromodomain"/>
    <property type="match status" value="1"/>
</dbReference>
<dbReference type="InterPro" id="IPR000719">
    <property type="entry name" value="Prot_kinase_dom"/>
</dbReference>
<gene>
    <name evidence="6" type="ORF">DERYTH_LOCUS3548</name>
</gene>
<dbReference type="Pfam" id="PF00439">
    <property type="entry name" value="Bromodomain"/>
    <property type="match status" value="1"/>
</dbReference>